<organism evidence="2 3">
    <name type="scientific">Toxoplasma gondii GAB2-2007-GAL-DOM2</name>
    <dbReference type="NCBI Taxonomy" id="1130820"/>
    <lineage>
        <taxon>Eukaryota</taxon>
        <taxon>Sar</taxon>
        <taxon>Alveolata</taxon>
        <taxon>Apicomplexa</taxon>
        <taxon>Conoidasida</taxon>
        <taxon>Coccidia</taxon>
        <taxon>Eucoccidiorida</taxon>
        <taxon>Eimeriorina</taxon>
        <taxon>Sarcocystidae</taxon>
        <taxon>Toxoplasma</taxon>
    </lineage>
</organism>
<feature type="region of interest" description="Disordered" evidence="1">
    <location>
        <begin position="219"/>
        <end position="239"/>
    </location>
</feature>
<feature type="compositionally biased region" description="Polar residues" evidence="1">
    <location>
        <begin position="862"/>
        <end position="891"/>
    </location>
</feature>
<dbReference type="Proteomes" id="UP000028837">
    <property type="component" value="Unassembled WGS sequence"/>
</dbReference>
<feature type="region of interest" description="Disordered" evidence="1">
    <location>
        <begin position="1245"/>
        <end position="1267"/>
    </location>
</feature>
<feature type="compositionally biased region" description="Acidic residues" evidence="1">
    <location>
        <begin position="559"/>
        <end position="569"/>
    </location>
</feature>
<feature type="compositionally biased region" description="Polar residues" evidence="1">
    <location>
        <begin position="1366"/>
        <end position="1384"/>
    </location>
</feature>
<name>A0A086JXJ9_TOXGO</name>
<dbReference type="VEuPathDB" id="ToxoDB:TGDOM2_315290"/>
<feature type="compositionally biased region" description="Basic and acidic residues" evidence="1">
    <location>
        <begin position="413"/>
        <end position="425"/>
    </location>
</feature>
<feature type="region of interest" description="Disordered" evidence="1">
    <location>
        <begin position="547"/>
        <end position="650"/>
    </location>
</feature>
<feature type="compositionally biased region" description="Basic and acidic residues" evidence="1">
    <location>
        <begin position="594"/>
        <end position="605"/>
    </location>
</feature>
<feature type="region of interest" description="Disordered" evidence="1">
    <location>
        <begin position="1046"/>
        <end position="1067"/>
    </location>
</feature>
<feature type="compositionally biased region" description="Low complexity" evidence="1">
    <location>
        <begin position="364"/>
        <end position="373"/>
    </location>
</feature>
<evidence type="ECO:0000256" key="1">
    <source>
        <dbReference type="SAM" id="MobiDB-lite"/>
    </source>
</evidence>
<feature type="compositionally biased region" description="Polar residues" evidence="1">
    <location>
        <begin position="771"/>
        <end position="787"/>
    </location>
</feature>
<dbReference type="EMBL" id="AHZU02001064">
    <property type="protein sequence ID" value="KFG36867.1"/>
    <property type="molecule type" value="Genomic_DNA"/>
</dbReference>
<reference evidence="2 3" key="1">
    <citation type="submission" date="2014-02" db="EMBL/GenBank/DDBJ databases">
        <authorList>
            <person name="Sibley D."/>
            <person name="Venepally P."/>
            <person name="Karamycheva S."/>
            <person name="Hadjithomas M."/>
            <person name="Khan A."/>
            <person name="Brunk B."/>
            <person name="Roos D."/>
            <person name="Caler E."/>
            <person name="Lorenzi H."/>
        </authorList>
    </citation>
    <scope>NUCLEOTIDE SEQUENCE [LARGE SCALE GENOMIC DNA]</scope>
    <source>
        <strain evidence="2 3">GAB2-2007-GAL-DOM2</strain>
    </source>
</reference>
<proteinExistence type="predicted"/>
<protein>
    <submittedName>
        <fullName evidence="2">Uncharacterized protein</fullName>
    </submittedName>
</protein>
<feature type="compositionally biased region" description="Basic residues" evidence="1">
    <location>
        <begin position="639"/>
        <end position="650"/>
    </location>
</feature>
<dbReference type="OrthoDB" id="331856at2759"/>
<feature type="compositionally biased region" description="Low complexity" evidence="1">
    <location>
        <begin position="219"/>
        <end position="232"/>
    </location>
</feature>
<feature type="compositionally biased region" description="Low complexity" evidence="1">
    <location>
        <begin position="317"/>
        <end position="333"/>
    </location>
</feature>
<feature type="compositionally biased region" description="Pro residues" evidence="1">
    <location>
        <begin position="750"/>
        <end position="760"/>
    </location>
</feature>
<feature type="compositionally biased region" description="Polar residues" evidence="1">
    <location>
        <begin position="49"/>
        <end position="60"/>
    </location>
</feature>
<evidence type="ECO:0000313" key="3">
    <source>
        <dbReference type="Proteomes" id="UP000028837"/>
    </source>
</evidence>
<feature type="region of interest" description="Disordered" evidence="1">
    <location>
        <begin position="745"/>
        <end position="805"/>
    </location>
</feature>
<feature type="region of interest" description="Disordered" evidence="1">
    <location>
        <begin position="49"/>
        <end position="85"/>
    </location>
</feature>
<feature type="compositionally biased region" description="Polar residues" evidence="1">
    <location>
        <begin position="1009"/>
        <end position="1018"/>
    </location>
</feature>
<feature type="region of interest" description="Disordered" evidence="1">
    <location>
        <begin position="1009"/>
        <end position="1032"/>
    </location>
</feature>
<accession>A0A086JXJ9</accession>
<feature type="compositionally biased region" description="Basic and acidic residues" evidence="1">
    <location>
        <begin position="899"/>
        <end position="914"/>
    </location>
</feature>
<sequence length="1480" mass="159301">MTHQPLTHRRQPAEGDSSFLLPDTVYSALHAGEMWELFRGSLSDPSSTFEQASSGYTVPSPSHLHAPVSRSSFQGASPLADPRGRPASSSLIPSFVFPSRFPESFPLSLSDYAGILPASSRDEGQKPLCVRSLVLGMEVALLSERVSRLPDGGLDPASDLTWLCLLQAYGLYQQDTVAFLNRLLMVSQDRLARILDFFQNYPSNPSCCRSFVGLHQRTSPASSGPPFGASEAPESRVPTQQPLPPLHIHREGSFVCGEVPASRGASGAFSVGEEGRAVDSTRRTVDGATHCLEDEKETHQTNLTLSMLEEPPREAAPSVCSSGIPESSVSSPCRSADSSPICSFSSSRASCLPSEQDSHEEPLESPLPSLSEPVPGMLTSGEGKKAGSFQATPSDIAALLSSTGKERMRRRKRDSEKPHDSRPRDLLSCSASLGGSTRAAASQSGSVGSSLECLSESLASIDAAKTGERRWLHHAFHFNGSKAERAVEFDTEDEGPLTDKASAAEEEVPRPRVRRALATATIQIFRGDTCEEDADLAPSACTQIAEDRHLGRSTTESGTSDDENDEGQADDVLPCANPESAAKRELSLSVCGSRGEEGTDVDRNTSDPQHLMSASSPSPVSGFQRKCLSSRPEDSRQSQRAHKRSRRRLRRARSCPGLVFCRGLRGVRHSSSALPDQLRRHSVDLVLVPAAWRRRAATHCSLSCREFPTAFSDAFARPLTKESFSLNAGPSSCSDFCDSPSFSHRFPSQPLSPPISPSPSDPVCEKEDSGQRYTQESTECLPSSRESPSAHAIPPSVSPVSPGRARHSQLKDFALALQLQMRENALRLQILQRQQRVLVEHHETARRRQQATLQRLHEAQQYADTPSLYRSSRASGAPQCSSNMNIGQESPFSGVGSVPREHLPEAGPEGEGRGHGVIGSASGSMERISFPPTCEALRVANGNLHATGHLRQVAASQHQADMRERSGGMLLLSFNPIGGMGEAARNGEIPNRGGHLPFTMTVSSSGYPHQINSGQASSRFERAGTDPPSPAYSFATFSNLSDQQARQRSSGVLYSGSPALSPSAPSPSPLVANGSFYQARGPLSPAMIAASVSGRNASCTSPGVSTVGQEEAAHFPFGPGTPAPELGLSRHQLDDSVAASAASLPLWRESMRRGEEAETHEAAHTFRTSSGIIGVSSRPLSSISAASGTSTETAAFEIHPVGTQPSLPTRGSSWVPFRYRWSPSPAFDLSATPGVSQMFLPAQEREGHRQQSFPETRDRSVSSPPCGPIDMRNYFYRPNRGPAPQHEWRRTENCGRGEGFPGYLCLGETPYGDEGPRGDSHALQDGSTACGYSFPHVAGQRRMQSGPSIPVGGSASAQRNVRGISGSPSSVTAAQPPLSRTTSAEMRAPNHVYAFNPSTGGRYMQMRQAGEAQPRYAPCGQPGAPSRYEHHVLLQQQRQQQELLQRQLMKSEEHIQGLRALMGRLLVVMEHLESRDALSN</sequence>
<feature type="region of interest" description="Disordered" evidence="1">
    <location>
        <begin position="309"/>
        <end position="335"/>
    </location>
</feature>
<evidence type="ECO:0000313" key="2">
    <source>
        <dbReference type="EMBL" id="KFG36867.1"/>
    </source>
</evidence>
<comment type="caution">
    <text evidence="2">The sequence shown here is derived from an EMBL/GenBank/DDBJ whole genome shotgun (WGS) entry which is preliminary data.</text>
</comment>
<feature type="compositionally biased region" description="Basic and acidic residues" evidence="1">
    <location>
        <begin position="1245"/>
        <end position="1260"/>
    </location>
</feature>
<gene>
    <name evidence="2" type="ORF">TGDOM2_315290</name>
</gene>
<feature type="region of interest" description="Disordered" evidence="1">
    <location>
        <begin position="1342"/>
        <end position="1388"/>
    </location>
</feature>
<feature type="region of interest" description="Disordered" evidence="1">
    <location>
        <begin position="349"/>
        <end position="431"/>
    </location>
</feature>
<feature type="compositionally biased region" description="Polar residues" evidence="1">
    <location>
        <begin position="606"/>
        <end position="621"/>
    </location>
</feature>
<feature type="region of interest" description="Disordered" evidence="1">
    <location>
        <begin position="862"/>
        <end position="920"/>
    </location>
</feature>